<dbReference type="AlphaFoldDB" id="A0A0W8FVA0"/>
<gene>
    <name evidence="2" type="ORF">ASZ90_005360</name>
</gene>
<evidence type="ECO:0000313" key="2">
    <source>
        <dbReference type="EMBL" id="KUG24837.1"/>
    </source>
</evidence>
<sequence>MQHFIVEIIYKADISVIDKLRPAHREFLDEGYKKGIILMSGPQVPRTGGIIIARAESMEKLAEFLDDDPYQVNKAAEYQYIQFDPRNHQNFLKEWVEG</sequence>
<reference evidence="2" key="1">
    <citation type="journal article" date="2015" name="Proc. Natl. Acad. Sci. U.S.A.">
        <title>Networks of energetic and metabolic interactions define dynamics in microbial communities.</title>
        <authorList>
            <person name="Embree M."/>
            <person name="Liu J.K."/>
            <person name="Al-Bassam M.M."/>
            <person name="Zengler K."/>
        </authorList>
    </citation>
    <scope>NUCLEOTIDE SEQUENCE</scope>
</reference>
<dbReference type="InterPro" id="IPR005545">
    <property type="entry name" value="YCII"/>
</dbReference>
<dbReference type="PANTHER" id="PTHR37828:SF1">
    <property type="entry name" value="YCII-RELATED DOMAIN-CONTAINING PROTEIN"/>
    <property type="match status" value="1"/>
</dbReference>
<accession>A0A0W8FVA0</accession>
<dbReference type="Gene3D" id="3.30.70.1060">
    <property type="entry name" value="Dimeric alpha+beta barrel"/>
    <property type="match status" value="1"/>
</dbReference>
<evidence type="ECO:0000259" key="1">
    <source>
        <dbReference type="Pfam" id="PF03795"/>
    </source>
</evidence>
<name>A0A0W8FVA0_9ZZZZ</name>
<dbReference type="SUPFAM" id="SSF54909">
    <property type="entry name" value="Dimeric alpha+beta barrel"/>
    <property type="match status" value="1"/>
</dbReference>
<comment type="caution">
    <text evidence="2">The sequence shown here is derived from an EMBL/GenBank/DDBJ whole genome shotgun (WGS) entry which is preliminary data.</text>
</comment>
<dbReference type="EMBL" id="LNQE01000814">
    <property type="protein sequence ID" value="KUG24837.1"/>
    <property type="molecule type" value="Genomic_DNA"/>
</dbReference>
<dbReference type="Pfam" id="PF03795">
    <property type="entry name" value="YCII"/>
    <property type="match status" value="1"/>
</dbReference>
<feature type="domain" description="YCII-related" evidence="1">
    <location>
        <begin position="4"/>
        <end position="83"/>
    </location>
</feature>
<protein>
    <recommendedName>
        <fullName evidence="1">YCII-related domain-containing protein</fullName>
    </recommendedName>
</protein>
<dbReference type="InterPro" id="IPR011008">
    <property type="entry name" value="Dimeric_a/b-barrel"/>
</dbReference>
<proteinExistence type="predicted"/>
<organism evidence="2">
    <name type="scientific">hydrocarbon metagenome</name>
    <dbReference type="NCBI Taxonomy" id="938273"/>
    <lineage>
        <taxon>unclassified sequences</taxon>
        <taxon>metagenomes</taxon>
        <taxon>ecological metagenomes</taxon>
    </lineage>
</organism>
<dbReference type="PANTHER" id="PTHR37828">
    <property type="entry name" value="GSR2449 PROTEIN"/>
    <property type="match status" value="1"/>
</dbReference>